<sequence>KKEDVRFWEAECLEIDSKHKKIRCHANIDISKEKDDFSLDYDYLIITVGARSNTFNTPGVVEHCHFLKEVEDAQRIRGSIVDCFERASLPHLNNEEREKTLHFVIVGGGPTGVEFAAELHDFVYEDLLKLYPSMKDFVKITVIQSGDHILNMFDMRISNFAEEKFQRDGIEVQTGSRVVEVTDKHINIKEKGSGEASSISYGMIVWSTGIGTRPVISQFMEQIGQADRRVLATDEWLRVKGCDNVFALGDCATIDQRKILEDISYIFKVADKDNSGFLTAEEFLDVIKDIRMRYPQIDLYLERQHMNNVTKLLEGAVKNRHGKTLELDIEEFTSALSHVDSQMKTLPATAQKYESFSEGFKANMPFTEYCKMKIGSRPKRDHTMQIPELQRRLGHFSIPHFDESKKCTTQSWIQKLKTYFDLNPMREKDAVKHFKELTHLRQTGSLDVYIADFQRLSIRFPNVSEMRLTSLFIVELIDARAGLMKAFEPSSLHDAIRRARDLELSTPKSRFPPRVQLRVPPFRPDGF</sequence>
<dbReference type="GO" id="GO:0050136">
    <property type="term" value="F:NADH dehydrogenase (quinone) (non-electrogenic) activity"/>
    <property type="evidence" value="ECO:0007669"/>
    <property type="project" value="UniProtKB-EC"/>
</dbReference>
<evidence type="ECO:0000256" key="2">
    <source>
        <dbReference type="ARBA" id="ARBA00005272"/>
    </source>
</evidence>
<comment type="catalytic activity">
    <reaction evidence="12">
        <text>a ubiquinone + NADH + H(+) = a ubiquinol + NAD(+)</text>
        <dbReference type="Rhea" id="RHEA:23152"/>
        <dbReference type="Rhea" id="RHEA-COMP:9565"/>
        <dbReference type="Rhea" id="RHEA-COMP:9566"/>
        <dbReference type="ChEBI" id="CHEBI:15378"/>
        <dbReference type="ChEBI" id="CHEBI:16389"/>
        <dbReference type="ChEBI" id="CHEBI:17976"/>
        <dbReference type="ChEBI" id="CHEBI:57540"/>
        <dbReference type="ChEBI" id="CHEBI:57945"/>
    </reaction>
</comment>
<dbReference type="SMART" id="SM00054">
    <property type="entry name" value="EFh"/>
    <property type="match status" value="1"/>
</dbReference>
<dbReference type="InterPro" id="IPR036188">
    <property type="entry name" value="FAD/NAD-bd_sf"/>
</dbReference>
<dbReference type="AlphaFoldDB" id="A0AA38LGT9"/>
<keyword evidence="5" id="KW-0496">Mitochondrion</keyword>
<proteinExistence type="inferred from homology"/>
<protein>
    <recommendedName>
        <fullName evidence="3">NADH:ubiquinone reductase (non-electrogenic)</fullName>
        <ecNumber evidence="3">1.6.5.9</ecNumber>
    </recommendedName>
</protein>
<dbReference type="PROSITE" id="PS00018">
    <property type="entry name" value="EF_HAND_1"/>
    <property type="match status" value="1"/>
</dbReference>
<gene>
    <name evidence="14" type="ORF">KI387_018583</name>
</gene>
<evidence type="ECO:0000256" key="1">
    <source>
        <dbReference type="ARBA" id="ARBA00004137"/>
    </source>
</evidence>
<evidence type="ECO:0000313" key="14">
    <source>
        <dbReference type="EMBL" id="KAH9323944.1"/>
    </source>
</evidence>
<evidence type="ECO:0000259" key="13">
    <source>
        <dbReference type="PROSITE" id="PS50222"/>
    </source>
</evidence>
<comment type="subcellular location">
    <subcellularLocation>
        <location evidence="1">Mitochondrion inner membrane</location>
        <topology evidence="1">Peripheral membrane protein</topology>
        <orientation evidence="1">Intermembrane side</orientation>
    </subcellularLocation>
</comment>
<evidence type="ECO:0000256" key="12">
    <source>
        <dbReference type="ARBA" id="ARBA00049010"/>
    </source>
</evidence>
<reference evidence="14 15" key="1">
    <citation type="journal article" date="2021" name="Nat. Plants">
        <title>The Taxus genome provides insights into paclitaxel biosynthesis.</title>
        <authorList>
            <person name="Xiong X."/>
            <person name="Gou J."/>
            <person name="Liao Q."/>
            <person name="Li Y."/>
            <person name="Zhou Q."/>
            <person name="Bi G."/>
            <person name="Li C."/>
            <person name="Du R."/>
            <person name="Wang X."/>
            <person name="Sun T."/>
            <person name="Guo L."/>
            <person name="Liang H."/>
            <person name="Lu P."/>
            <person name="Wu Y."/>
            <person name="Zhang Z."/>
            <person name="Ro D.K."/>
            <person name="Shang Y."/>
            <person name="Huang S."/>
            <person name="Yan J."/>
        </authorList>
    </citation>
    <scope>NUCLEOTIDE SEQUENCE [LARGE SCALE GENOMIC DNA]</scope>
    <source>
        <strain evidence="14">Ta-2019</strain>
    </source>
</reference>
<keyword evidence="5" id="KW-0472">Membrane</keyword>
<dbReference type="PANTHER" id="PTHR43706:SF47">
    <property type="entry name" value="EXTERNAL NADH-UBIQUINONE OXIDOREDUCTASE 1, MITOCHONDRIAL-RELATED"/>
    <property type="match status" value="1"/>
</dbReference>
<dbReference type="Proteomes" id="UP000824469">
    <property type="component" value="Unassembled WGS sequence"/>
</dbReference>
<keyword evidence="9" id="KW-0560">Oxidoreductase</keyword>
<dbReference type="Gene3D" id="3.50.50.100">
    <property type="match status" value="1"/>
</dbReference>
<feature type="non-terminal residue" evidence="14">
    <location>
        <position position="527"/>
    </location>
</feature>
<keyword evidence="7" id="KW-0106">Calcium</keyword>
<dbReference type="EMBL" id="JAHRHJ020000003">
    <property type="protein sequence ID" value="KAH9323944.1"/>
    <property type="molecule type" value="Genomic_DNA"/>
</dbReference>
<keyword evidence="8" id="KW-0809">Transit peptide</keyword>
<evidence type="ECO:0000313" key="15">
    <source>
        <dbReference type="Proteomes" id="UP000824469"/>
    </source>
</evidence>
<dbReference type="InterPro" id="IPR023753">
    <property type="entry name" value="FAD/NAD-binding_dom"/>
</dbReference>
<dbReference type="Pfam" id="PF07992">
    <property type="entry name" value="Pyr_redox_2"/>
    <property type="match status" value="1"/>
</dbReference>
<evidence type="ECO:0000256" key="7">
    <source>
        <dbReference type="ARBA" id="ARBA00022837"/>
    </source>
</evidence>
<dbReference type="Pfam" id="PF00036">
    <property type="entry name" value="EF-hand_1"/>
    <property type="match status" value="1"/>
</dbReference>
<keyword evidence="10" id="KW-0520">NAD</keyword>
<accession>A0AA38LGT9</accession>
<evidence type="ECO:0000256" key="10">
    <source>
        <dbReference type="ARBA" id="ARBA00023027"/>
    </source>
</evidence>
<dbReference type="GO" id="GO:0005509">
    <property type="term" value="F:calcium ion binding"/>
    <property type="evidence" value="ECO:0007669"/>
    <property type="project" value="InterPro"/>
</dbReference>
<keyword evidence="5" id="KW-0999">Mitochondrion inner membrane</keyword>
<comment type="catalytic activity">
    <reaction evidence="11">
        <text>a quinone + NADH + H(+) = a quinol + NAD(+)</text>
        <dbReference type="Rhea" id="RHEA:46160"/>
        <dbReference type="ChEBI" id="CHEBI:15378"/>
        <dbReference type="ChEBI" id="CHEBI:24646"/>
        <dbReference type="ChEBI" id="CHEBI:57540"/>
        <dbReference type="ChEBI" id="CHEBI:57945"/>
        <dbReference type="ChEBI" id="CHEBI:132124"/>
        <dbReference type="EC" id="1.6.5.9"/>
    </reaction>
</comment>
<keyword evidence="6" id="KW-0274">FAD</keyword>
<evidence type="ECO:0000256" key="4">
    <source>
        <dbReference type="ARBA" id="ARBA00022630"/>
    </source>
</evidence>
<dbReference type="InterPro" id="IPR011992">
    <property type="entry name" value="EF-hand-dom_pair"/>
</dbReference>
<keyword evidence="15" id="KW-1185">Reference proteome</keyword>
<dbReference type="InterPro" id="IPR018247">
    <property type="entry name" value="EF_Hand_1_Ca_BS"/>
</dbReference>
<feature type="domain" description="EF-hand" evidence="13">
    <location>
        <begin position="258"/>
        <end position="293"/>
    </location>
</feature>
<dbReference type="EC" id="1.6.5.9" evidence="3"/>
<evidence type="ECO:0000256" key="11">
    <source>
        <dbReference type="ARBA" id="ARBA00047599"/>
    </source>
</evidence>
<dbReference type="PANTHER" id="PTHR43706">
    <property type="entry name" value="NADH DEHYDROGENASE"/>
    <property type="match status" value="1"/>
</dbReference>
<dbReference type="InterPro" id="IPR002048">
    <property type="entry name" value="EF_hand_dom"/>
</dbReference>
<keyword evidence="4" id="KW-0285">Flavoprotein</keyword>
<evidence type="ECO:0000256" key="6">
    <source>
        <dbReference type="ARBA" id="ARBA00022827"/>
    </source>
</evidence>
<dbReference type="SUPFAM" id="SSF47473">
    <property type="entry name" value="EF-hand"/>
    <property type="match status" value="1"/>
</dbReference>
<comment type="similarity">
    <text evidence="2">Belongs to the NADH dehydrogenase family.</text>
</comment>
<evidence type="ECO:0000256" key="3">
    <source>
        <dbReference type="ARBA" id="ARBA00012637"/>
    </source>
</evidence>
<organism evidence="14 15">
    <name type="scientific">Taxus chinensis</name>
    <name type="common">Chinese yew</name>
    <name type="synonym">Taxus wallichiana var. chinensis</name>
    <dbReference type="NCBI Taxonomy" id="29808"/>
    <lineage>
        <taxon>Eukaryota</taxon>
        <taxon>Viridiplantae</taxon>
        <taxon>Streptophyta</taxon>
        <taxon>Embryophyta</taxon>
        <taxon>Tracheophyta</taxon>
        <taxon>Spermatophyta</taxon>
        <taxon>Pinopsida</taxon>
        <taxon>Pinidae</taxon>
        <taxon>Conifers II</taxon>
        <taxon>Cupressales</taxon>
        <taxon>Taxaceae</taxon>
        <taxon>Taxus</taxon>
    </lineage>
</organism>
<dbReference type="SUPFAM" id="SSF51905">
    <property type="entry name" value="FAD/NAD(P)-binding domain"/>
    <property type="match status" value="1"/>
</dbReference>
<name>A0AA38LGT9_TAXCH</name>
<evidence type="ECO:0000256" key="5">
    <source>
        <dbReference type="ARBA" id="ARBA00022792"/>
    </source>
</evidence>
<dbReference type="PROSITE" id="PS50222">
    <property type="entry name" value="EF_HAND_2"/>
    <property type="match status" value="1"/>
</dbReference>
<dbReference type="InterPro" id="IPR045024">
    <property type="entry name" value="NDH-2"/>
</dbReference>
<dbReference type="GO" id="GO:0005743">
    <property type="term" value="C:mitochondrial inner membrane"/>
    <property type="evidence" value="ECO:0007669"/>
    <property type="project" value="UniProtKB-SubCell"/>
</dbReference>
<evidence type="ECO:0000256" key="9">
    <source>
        <dbReference type="ARBA" id="ARBA00023002"/>
    </source>
</evidence>
<comment type="caution">
    <text evidence="14">The sequence shown here is derived from an EMBL/GenBank/DDBJ whole genome shotgun (WGS) entry which is preliminary data.</text>
</comment>
<evidence type="ECO:0000256" key="8">
    <source>
        <dbReference type="ARBA" id="ARBA00022946"/>
    </source>
</evidence>